<feature type="transmembrane region" description="Helical" evidence="1">
    <location>
        <begin position="199"/>
        <end position="223"/>
    </location>
</feature>
<gene>
    <name evidence="2" type="ORF">FHP29_15140</name>
</gene>
<dbReference type="PANTHER" id="PTHR32251">
    <property type="entry name" value="3-OXO-5-ALPHA-STEROID 4-DEHYDROGENASE"/>
    <property type="match status" value="1"/>
</dbReference>
<keyword evidence="1" id="KW-1133">Transmembrane helix</keyword>
<evidence type="ECO:0000313" key="3">
    <source>
        <dbReference type="Proteomes" id="UP000313231"/>
    </source>
</evidence>
<name>A0A5C4VSS7_9ACTN</name>
<dbReference type="Proteomes" id="UP000313231">
    <property type="component" value="Unassembled WGS sequence"/>
</dbReference>
<dbReference type="OrthoDB" id="9779233at2"/>
<keyword evidence="3" id="KW-1185">Reference proteome</keyword>
<feature type="transmembrane region" description="Helical" evidence="1">
    <location>
        <begin position="116"/>
        <end position="135"/>
    </location>
</feature>
<sequence>MTVLASIGWSVAAAAVVMGVTALVARRQGRVAVVDVAWGAAFAGAALVCGAGAVLADAGASWRTGVLVALVVLWGGRLSWHIGRRTAQHRGEDPRYEKLLGGTLAEVGMARAVRKVFALQGAIVPVIALPVSVGVVLSVRWWPVVVVGAAVWAVGLFFEAVGDAQLASYRSRPRDQRPPVLDTGLWAWTRHPNYFGDACVWWGLWLAGGLASGWVAGLATVIAPLAMTWFLSEATGAKLIEQTMMQRPGYPAYAARTSRFLPRPPRQG</sequence>
<keyword evidence="1" id="KW-0472">Membrane</keyword>
<dbReference type="Gene3D" id="1.20.120.1630">
    <property type="match status" value="1"/>
</dbReference>
<protein>
    <submittedName>
        <fullName evidence="2">DUF1295 domain-containing protein</fullName>
    </submittedName>
</protein>
<dbReference type="EMBL" id="VDMP01000025">
    <property type="protein sequence ID" value="TNM38565.1"/>
    <property type="molecule type" value="Genomic_DNA"/>
</dbReference>
<feature type="transmembrane region" description="Helical" evidence="1">
    <location>
        <begin position="141"/>
        <end position="162"/>
    </location>
</feature>
<evidence type="ECO:0000256" key="1">
    <source>
        <dbReference type="SAM" id="Phobius"/>
    </source>
</evidence>
<dbReference type="AlphaFoldDB" id="A0A5C4VSS7"/>
<dbReference type="PROSITE" id="PS50244">
    <property type="entry name" value="S5A_REDUCTASE"/>
    <property type="match status" value="1"/>
</dbReference>
<keyword evidence="1" id="KW-0812">Transmembrane</keyword>
<evidence type="ECO:0000313" key="2">
    <source>
        <dbReference type="EMBL" id="TNM38565.1"/>
    </source>
</evidence>
<feature type="transmembrane region" description="Helical" evidence="1">
    <location>
        <begin position="62"/>
        <end position="80"/>
    </location>
</feature>
<feature type="transmembrane region" description="Helical" evidence="1">
    <location>
        <begin position="36"/>
        <end position="56"/>
    </location>
</feature>
<comment type="caution">
    <text evidence="2">The sequence shown here is derived from an EMBL/GenBank/DDBJ whole genome shotgun (WGS) entry which is preliminary data.</text>
</comment>
<accession>A0A5C4VSS7</accession>
<feature type="transmembrane region" description="Helical" evidence="1">
    <location>
        <begin position="6"/>
        <end position="24"/>
    </location>
</feature>
<proteinExistence type="predicted"/>
<dbReference type="InterPro" id="IPR010721">
    <property type="entry name" value="UstE-like"/>
</dbReference>
<reference evidence="2 3" key="1">
    <citation type="journal article" date="2016" name="Int. J. Syst. Evol. Microbiol.">
        <title>Nocardioides albidus sp. nov., an actinobacterium isolated from garden soil.</title>
        <authorList>
            <person name="Singh H."/>
            <person name="Du J."/>
            <person name="Trinh H."/>
            <person name="Won K."/>
            <person name="Yang J.E."/>
            <person name="Yin C."/>
            <person name="Kook M."/>
            <person name="Yi T.H."/>
        </authorList>
    </citation>
    <scope>NUCLEOTIDE SEQUENCE [LARGE SCALE GENOMIC DNA]</scope>
    <source>
        <strain evidence="2 3">CCTCC AB 2015297</strain>
    </source>
</reference>
<dbReference type="Pfam" id="PF06966">
    <property type="entry name" value="DUF1295"/>
    <property type="match status" value="1"/>
</dbReference>
<dbReference type="GO" id="GO:0016020">
    <property type="term" value="C:membrane"/>
    <property type="evidence" value="ECO:0007669"/>
    <property type="project" value="TreeGrafter"/>
</dbReference>
<dbReference type="PANTHER" id="PTHR32251:SF17">
    <property type="entry name" value="STEROID 5-ALPHA REDUCTASE C-TERMINAL DOMAIN-CONTAINING PROTEIN"/>
    <property type="match status" value="1"/>
</dbReference>
<dbReference type="RefSeq" id="WP_139623677.1">
    <property type="nucleotide sequence ID" value="NZ_VDMP01000025.1"/>
</dbReference>
<organism evidence="2 3">
    <name type="scientific">Nocardioides albidus</name>
    <dbReference type="NCBI Taxonomy" id="1517589"/>
    <lineage>
        <taxon>Bacteria</taxon>
        <taxon>Bacillati</taxon>
        <taxon>Actinomycetota</taxon>
        <taxon>Actinomycetes</taxon>
        <taxon>Propionibacteriales</taxon>
        <taxon>Nocardioidaceae</taxon>
        <taxon>Nocardioides</taxon>
    </lineage>
</organism>